<evidence type="ECO:0000259" key="4">
    <source>
        <dbReference type="Pfam" id="PF00561"/>
    </source>
</evidence>
<comment type="similarity">
    <text evidence="2">Belongs to the AB hydrolase superfamily. Epoxide hydrolase family.</text>
</comment>
<dbReference type="InterPro" id="IPR029058">
    <property type="entry name" value="AB_hydrolase_fold"/>
</dbReference>
<dbReference type="PRINTS" id="PR00111">
    <property type="entry name" value="ABHYDROLASE"/>
</dbReference>
<dbReference type="EMBL" id="JASJQH010006879">
    <property type="protein sequence ID" value="KAK9729556.1"/>
    <property type="molecule type" value="Genomic_DNA"/>
</dbReference>
<feature type="domain" description="AB hydrolase-1" evidence="4">
    <location>
        <begin position="79"/>
        <end position="355"/>
    </location>
</feature>
<dbReference type="SUPFAM" id="SSF53474">
    <property type="entry name" value="alpha/beta-Hydrolases"/>
    <property type="match status" value="1"/>
</dbReference>
<gene>
    <name evidence="5" type="ORF">K7432_000235</name>
</gene>
<feature type="chain" id="PRO_5046695394" description="AB hydrolase-1 domain-containing protein" evidence="3">
    <location>
        <begin position="24"/>
        <end position="373"/>
    </location>
</feature>
<comment type="caution">
    <text evidence="5">The sequence shown here is derived from an EMBL/GenBank/DDBJ whole genome shotgun (WGS) entry which is preliminary data.</text>
</comment>
<dbReference type="PANTHER" id="PTHR43329">
    <property type="entry name" value="EPOXIDE HYDROLASE"/>
    <property type="match status" value="1"/>
</dbReference>
<dbReference type="InterPro" id="IPR000639">
    <property type="entry name" value="Epox_hydrolase-like"/>
</dbReference>
<name>A0ABR2WBM0_9FUNG</name>
<keyword evidence="6" id="KW-1185">Reference proteome</keyword>
<keyword evidence="3" id="KW-0732">Signal</keyword>
<protein>
    <recommendedName>
        <fullName evidence="4">AB hydrolase-1 domain-containing protein</fullName>
    </recommendedName>
</protein>
<evidence type="ECO:0000313" key="5">
    <source>
        <dbReference type="EMBL" id="KAK9729556.1"/>
    </source>
</evidence>
<organism evidence="5 6">
    <name type="scientific">Basidiobolus ranarum</name>
    <dbReference type="NCBI Taxonomy" id="34480"/>
    <lineage>
        <taxon>Eukaryota</taxon>
        <taxon>Fungi</taxon>
        <taxon>Fungi incertae sedis</taxon>
        <taxon>Zoopagomycota</taxon>
        <taxon>Entomophthoromycotina</taxon>
        <taxon>Basidiobolomycetes</taxon>
        <taxon>Basidiobolales</taxon>
        <taxon>Basidiobolaceae</taxon>
        <taxon>Basidiobolus</taxon>
    </lineage>
</organism>
<feature type="signal peptide" evidence="3">
    <location>
        <begin position="1"/>
        <end position="23"/>
    </location>
</feature>
<accession>A0ABR2WBM0</accession>
<sequence length="373" mass="42498">MLSRSSLFVAIVVLLCQSFLSRADQNVLTSPVGGKLVTVEPNRNITALDPFSPDTYNHRYDDINGIKYHYVDEGPKDGPVVVLLHGFPDLWYGWRHQIKFLTARGYRVICPDLRGYGETSSPLSPPNDIRSYGLKNISNDIIEILDKNNIGKFVLIGHDWGGFLAWRVYLHHPERVLGVASFCTPYIPPQKTFYKPEQIVKMVPTMAYQLIFAKLETVKYFDANVGLALRSIFRCNKPEDDALGFLKHTLLLPQDAGLSQPKPDNIMSEKELQYYIDTYTKAGFYGGLSWYRTLRVIFEEEIDLPTTIDVPSMMVTAGQDTILLPILTIHMPLYIPNLKRAHIENGTHWVLMEEPDLSNKYIAEFLDSLKLEV</sequence>
<proteinExistence type="inferred from homology"/>
<dbReference type="Pfam" id="PF00561">
    <property type="entry name" value="Abhydrolase_1"/>
    <property type="match status" value="1"/>
</dbReference>
<dbReference type="InterPro" id="IPR000073">
    <property type="entry name" value="AB_hydrolase_1"/>
</dbReference>
<keyword evidence="1" id="KW-0378">Hydrolase</keyword>
<evidence type="ECO:0000313" key="6">
    <source>
        <dbReference type="Proteomes" id="UP001479436"/>
    </source>
</evidence>
<reference evidence="5 6" key="1">
    <citation type="submission" date="2023-04" db="EMBL/GenBank/DDBJ databases">
        <title>Genome of Basidiobolus ranarum AG-B5.</title>
        <authorList>
            <person name="Stajich J.E."/>
            <person name="Carter-House D."/>
            <person name="Gryganskyi A."/>
        </authorList>
    </citation>
    <scope>NUCLEOTIDE SEQUENCE [LARGE SCALE GENOMIC DNA]</scope>
    <source>
        <strain evidence="5 6">AG-B5</strain>
    </source>
</reference>
<evidence type="ECO:0000256" key="2">
    <source>
        <dbReference type="ARBA" id="ARBA00038334"/>
    </source>
</evidence>
<evidence type="ECO:0000256" key="1">
    <source>
        <dbReference type="ARBA" id="ARBA00022801"/>
    </source>
</evidence>
<evidence type="ECO:0000256" key="3">
    <source>
        <dbReference type="SAM" id="SignalP"/>
    </source>
</evidence>
<dbReference type="Proteomes" id="UP001479436">
    <property type="component" value="Unassembled WGS sequence"/>
</dbReference>
<dbReference type="PRINTS" id="PR00412">
    <property type="entry name" value="EPOXHYDRLASE"/>
</dbReference>
<dbReference type="Gene3D" id="3.40.50.1820">
    <property type="entry name" value="alpha/beta hydrolase"/>
    <property type="match status" value="1"/>
</dbReference>